<dbReference type="HAMAP" id="MF_00165">
    <property type="entry name" value="Thymidylate_kinase"/>
    <property type="match status" value="1"/>
</dbReference>
<feature type="domain" description="Thymidylate kinase-like" evidence="8">
    <location>
        <begin position="9"/>
        <end position="157"/>
    </location>
</feature>
<proteinExistence type="inferred from homology"/>
<dbReference type="Gene3D" id="3.40.50.300">
    <property type="entry name" value="P-loop containing nucleotide triphosphate hydrolases"/>
    <property type="match status" value="1"/>
</dbReference>
<dbReference type="CDD" id="cd01672">
    <property type="entry name" value="TMPK"/>
    <property type="match status" value="1"/>
</dbReference>
<dbReference type="PANTHER" id="PTHR10344">
    <property type="entry name" value="THYMIDYLATE KINASE"/>
    <property type="match status" value="1"/>
</dbReference>
<evidence type="ECO:0000256" key="6">
    <source>
        <dbReference type="ARBA" id="ARBA00022840"/>
    </source>
</evidence>
<comment type="similarity">
    <text evidence="1 7">Belongs to the thymidylate kinase family.</text>
</comment>
<dbReference type="GO" id="GO:0006233">
    <property type="term" value="P:dTDP biosynthetic process"/>
    <property type="evidence" value="ECO:0007669"/>
    <property type="project" value="InterPro"/>
</dbReference>
<dbReference type="SUPFAM" id="SSF52540">
    <property type="entry name" value="P-loop containing nucleoside triphosphate hydrolases"/>
    <property type="match status" value="1"/>
</dbReference>
<evidence type="ECO:0000256" key="1">
    <source>
        <dbReference type="ARBA" id="ARBA00009776"/>
    </source>
</evidence>
<comment type="catalytic activity">
    <reaction evidence="7">
        <text>dTMP + ATP = dTDP + ADP</text>
        <dbReference type="Rhea" id="RHEA:13517"/>
        <dbReference type="ChEBI" id="CHEBI:30616"/>
        <dbReference type="ChEBI" id="CHEBI:58369"/>
        <dbReference type="ChEBI" id="CHEBI:63528"/>
        <dbReference type="ChEBI" id="CHEBI:456216"/>
        <dbReference type="EC" id="2.7.4.9"/>
    </reaction>
</comment>
<dbReference type="EC" id="2.7.4.9" evidence="7"/>
<keyword evidence="6 7" id="KW-0067">ATP-binding</keyword>
<evidence type="ECO:0000256" key="3">
    <source>
        <dbReference type="ARBA" id="ARBA00022727"/>
    </source>
</evidence>
<keyword evidence="5 7" id="KW-0418">Kinase</keyword>
<accession>A0A1J5E590</accession>
<dbReference type="PANTHER" id="PTHR10344:SF1">
    <property type="entry name" value="THYMIDYLATE KINASE"/>
    <property type="match status" value="1"/>
</dbReference>
<evidence type="ECO:0000256" key="5">
    <source>
        <dbReference type="ARBA" id="ARBA00022777"/>
    </source>
</evidence>
<dbReference type="Proteomes" id="UP000183085">
    <property type="component" value="Unassembled WGS sequence"/>
</dbReference>
<evidence type="ECO:0000256" key="4">
    <source>
        <dbReference type="ARBA" id="ARBA00022741"/>
    </source>
</evidence>
<reference evidence="9 10" key="1">
    <citation type="journal article" date="2016" name="Environ. Microbiol.">
        <title>Genomic resolution of a cold subsurface aquifer community provides metabolic insights for novel microbes adapted to high CO concentrations.</title>
        <authorList>
            <person name="Probst A.J."/>
            <person name="Castelle C.J."/>
            <person name="Singh A."/>
            <person name="Brown C.T."/>
            <person name="Anantharaman K."/>
            <person name="Sharon I."/>
            <person name="Hug L.A."/>
            <person name="Burstein D."/>
            <person name="Emerson J.B."/>
            <person name="Thomas B.C."/>
            <person name="Banfield J.F."/>
        </authorList>
    </citation>
    <scope>NUCLEOTIDE SEQUENCE [LARGE SCALE GENOMIC DNA]</scope>
    <source>
        <strain evidence="9">CG2_30_40_21</strain>
    </source>
</reference>
<keyword evidence="3 7" id="KW-0545">Nucleotide biosynthesis</keyword>
<comment type="function">
    <text evidence="7">Phosphorylation of dTMP to form dTDP in both de novo and salvage pathways of dTTP synthesis.</text>
</comment>
<dbReference type="Pfam" id="PF02223">
    <property type="entry name" value="Thymidylate_kin"/>
    <property type="match status" value="1"/>
</dbReference>
<dbReference type="GO" id="GO:0006227">
    <property type="term" value="P:dUDP biosynthetic process"/>
    <property type="evidence" value="ECO:0007669"/>
    <property type="project" value="TreeGrafter"/>
</dbReference>
<dbReference type="GO" id="GO:0006235">
    <property type="term" value="P:dTTP biosynthetic process"/>
    <property type="evidence" value="ECO:0007669"/>
    <property type="project" value="UniProtKB-UniRule"/>
</dbReference>
<dbReference type="InterPro" id="IPR018094">
    <property type="entry name" value="Thymidylate_kinase"/>
</dbReference>
<comment type="caution">
    <text evidence="9">The sequence shown here is derived from an EMBL/GenBank/DDBJ whole genome shotgun (WGS) entry which is preliminary data.</text>
</comment>
<evidence type="ECO:0000313" key="9">
    <source>
        <dbReference type="EMBL" id="OIP37856.1"/>
    </source>
</evidence>
<dbReference type="InterPro" id="IPR027417">
    <property type="entry name" value="P-loop_NTPase"/>
</dbReference>
<keyword evidence="4 7" id="KW-0547">Nucleotide-binding</keyword>
<evidence type="ECO:0000256" key="7">
    <source>
        <dbReference type="HAMAP-Rule" id="MF_00165"/>
    </source>
</evidence>
<keyword evidence="2 7" id="KW-0808">Transferase</keyword>
<evidence type="ECO:0000256" key="2">
    <source>
        <dbReference type="ARBA" id="ARBA00022679"/>
    </source>
</evidence>
<protein>
    <recommendedName>
        <fullName evidence="7">Thymidylate kinase</fullName>
        <ecNumber evidence="7">2.7.4.9</ecNumber>
    </recommendedName>
    <alternativeName>
        <fullName evidence="7">dTMP kinase</fullName>
    </alternativeName>
</protein>
<name>A0A1J5E590_9BACT</name>
<dbReference type="GO" id="GO:0005524">
    <property type="term" value="F:ATP binding"/>
    <property type="evidence" value="ECO:0007669"/>
    <property type="project" value="UniProtKB-UniRule"/>
</dbReference>
<gene>
    <name evidence="7" type="primary">tmk</name>
    <name evidence="9" type="ORF">AUJ95_07580</name>
</gene>
<feature type="binding site" evidence="7">
    <location>
        <begin position="11"/>
        <end position="18"/>
    </location>
    <ligand>
        <name>ATP</name>
        <dbReference type="ChEBI" id="CHEBI:30616"/>
    </ligand>
</feature>
<dbReference type="InterPro" id="IPR039430">
    <property type="entry name" value="Thymidylate_kin-like_dom"/>
</dbReference>
<evidence type="ECO:0000259" key="8">
    <source>
        <dbReference type="Pfam" id="PF02223"/>
    </source>
</evidence>
<dbReference type="EMBL" id="MNYI01000195">
    <property type="protein sequence ID" value="OIP37856.1"/>
    <property type="molecule type" value="Genomic_DNA"/>
</dbReference>
<dbReference type="AlphaFoldDB" id="A0A1J5E590"/>
<dbReference type="NCBIfam" id="TIGR00041">
    <property type="entry name" value="DTMP_kinase"/>
    <property type="match status" value="1"/>
</dbReference>
<organism evidence="9 10">
    <name type="scientific">Candidatus Desantisbacteria bacterium CG2_30_40_21</name>
    <dbReference type="NCBI Taxonomy" id="1817895"/>
    <lineage>
        <taxon>Bacteria</taxon>
        <taxon>Candidatus Desantisiibacteriota</taxon>
    </lineage>
</organism>
<evidence type="ECO:0000313" key="10">
    <source>
        <dbReference type="Proteomes" id="UP000183085"/>
    </source>
</evidence>
<dbReference type="GO" id="GO:0005737">
    <property type="term" value="C:cytoplasm"/>
    <property type="evidence" value="ECO:0007669"/>
    <property type="project" value="TreeGrafter"/>
</dbReference>
<dbReference type="STRING" id="1817895.AUJ95_07580"/>
<dbReference type="GO" id="GO:0004798">
    <property type="term" value="F:dTMP kinase activity"/>
    <property type="evidence" value="ECO:0007669"/>
    <property type="project" value="UniProtKB-UniRule"/>
</dbReference>
<sequence length="229" mass="26265">MNKGLLIAIEGIDGSGKTTQVDLLKAWLEDKGLPVIKSEWYRTRTIYDLNMRLNLADEIDAKTAFIIVAAEFAARLEYVLKPAINQGYIILCEKYIYTPMAKDTARGVSPEFVKLLYKDAPVPDITFYLDAAVDTSLNRIQSTRKLQFWESGMDMLMDVKDGLKLYYDGKIEQTSMAKGFVAFQSRVVNEYCRLIDEYEMVVVNKHCDVNQQQDIIRTQVEWMIVNCES</sequence>